<dbReference type="RefSeq" id="WP_310276878.1">
    <property type="nucleotide sequence ID" value="NZ_JAVDXW010000001.1"/>
</dbReference>
<accession>A0AAE3ZI02</accession>
<dbReference type="AlphaFoldDB" id="A0AAE3ZI02"/>
<keyword evidence="4 6" id="KW-1133">Transmembrane helix</keyword>
<comment type="subcellular location">
    <subcellularLocation>
        <location evidence="1">Cell membrane</location>
        <topology evidence="1">Multi-pass membrane protein</topology>
    </subcellularLocation>
</comment>
<feature type="transmembrane region" description="Helical" evidence="6">
    <location>
        <begin position="88"/>
        <end position="105"/>
    </location>
</feature>
<dbReference type="Pfam" id="PF02653">
    <property type="entry name" value="BPD_transp_2"/>
    <property type="match status" value="1"/>
</dbReference>
<keyword evidence="2" id="KW-1003">Cell membrane</keyword>
<name>A0AAE3ZI02_9ACTN</name>
<proteinExistence type="predicted"/>
<protein>
    <submittedName>
        <fullName evidence="7">Branched-chain amino acid transport system permease protein</fullName>
    </submittedName>
</protein>
<feature type="transmembrane region" description="Helical" evidence="6">
    <location>
        <begin position="6"/>
        <end position="25"/>
    </location>
</feature>
<keyword evidence="8" id="KW-1185">Reference proteome</keyword>
<feature type="transmembrane region" description="Helical" evidence="6">
    <location>
        <begin position="176"/>
        <end position="195"/>
    </location>
</feature>
<evidence type="ECO:0000313" key="7">
    <source>
        <dbReference type="EMBL" id="MDR7303953.1"/>
    </source>
</evidence>
<dbReference type="GO" id="GO:0005886">
    <property type="term" value="C:plasma membrane"/>
    <property type="evidence" value="ECO:0007669"/>
    <property type="project" value="UniProtKB-SubCell"/>
</dbReference>
<sequence length="317" mass="33551">MIEWYDAHLVLIQSTFVNLLLVLSIQVPLRMGVFSFAGVGSYGLGAYVSAILTIRYEIPAYVAIGVGILLAASIGYLLALVVSRLKGLYLAMATIAFVLILSVIATNGGELTGGAQGLYGAISDLNTLEVIMVSVVVIVLLALSERGATKRRIDAVREDPELAMSVGIPVVRLQRLSFVISGALGACAGGMNALLRTTVSPQALSFHLVVLALTMIIVGGLRSWIGALIGAVVFTWLPSMLQLAGEWQSVVYGLIVVLAAIFVPTGLLGLVQDTYRKLRRRSSRVVARDSVSGTDDTDTERALFASLGGDNRTGGSR</sequence>
<evidence type="ECO:0000256" key="6">
    <source>
        <dbReference type="SAM" id="Phobius"/>
    </source>
</evidence>
<evidence type="ECO:0000256" key="2">
    <source>
        <dbReference type="ARBA" id="ARBA00022475"/>
    </source>
</evidence>
<evidence type="ECO:0000313" key="8">
    <source>
        <dbReference type="Proteomes" id="UP001180845"/>
    </source>
</evidence>
<feature type="transmembrane region" description="Helical" evidence="6">
    <location>
        <begin position="250"/>
        <end position="271"/>
    </location>
</feature>
<feature type="transmembrane region" description="Helical" evidence="6">
    <location>
        <begin position="60"/>
        <end position="81"/>
    </location>
</feature>
<feature type="transmembrane region" description="Helical" evidence="6">
    <location>
        <begin position="201"/>
        <end position="218"/>
    </location>
</feature>
<dbReference type="PANTHER" id="PTHR30482:SF20">
    <property type="entry name" value="HIGH-AFFINITY BRANCHED-CHAIN AMINO ACID TRANSPORT SYSTEM PERMEASE PROTEIN LIVM"/>
    <property type="match status" value="1"/>
</dbReference>
<dbReference type="PANTHER" id="PTHR30482">
    <property type="entry name" value="HIGH-AFFINITY BRANCHED-CHAIN AMINO ACID TRANSPORT SYSTEM PERMEASE"/>
    <property type="match status" value="1"/>
</dbReference>
<keyword evidence="3 6" id="KW-0812">Transmembrane</keyword>
<evidence type="ECO:0000256" key="4">
    <source>
        <dbReference type="ARBA" id="ARBA00022989"/>
    </source>
</evidence>
<keyword evidence="5 6" id="KW-0472">Membrane</keyword>
<feature type="transmembrane region" description="Helical" evidence="6">
    <location>
        <begin position="32"/>
        <end position="54"/>
    </location>
</feature>
<evidence type="ECO:0000256" key="1">
    <source>
        <dbReference type="ARBA" id="ARBA00004651"/>
    </source>
</evidence>
<gene>
    <name evidence="7" type="ORF">JOF55_004134</name>
</gene>
<reference evidence="7" key="1">
    <citation type="submission" date="2023-07" db="EMBL/GenBank/DDBJ databases">
        <title>Sequencing the genomes of 1000 actinobacteria strains.</title>
        <authorList>
            <person name="Klenk H.-P."/>
        </authorList>
    </citation>
    <scope>NUCLEOTIDE SEQUENCE</scope>
    <source>
        <strain evidence="7">DSM 45977</strain>
    </source>
</reference>
<organism evidence="7 8">
    <name type="scientific">Haloactinomyces albus</name>
    <dbReference type="NCBI Taxonomy" id="1352928"/>
    <lineage>
        <taxon>Bacteria</taxon>
        <taxon>Bacillati</taxon>
        <taxon>Actinomycetota</taxon>
        <taxon>Actinomycetes</taxon>
        <taxon>Actinopolysporales</taxon>
        <taxon>Actinopolysporaceae</taxon>
        <taxon>Haloactinomyces</taxon>
    </lineage>
</organism>
<dbReference type="EMBL" id="JAVDXW010000001">
    <property type="protein sequence ID" value="MDR7303953.1"/>
    <property type="molecule type" value="Genomic_DNA"/>
</dbReference>
<dbReference type="InterPro" id="IPR043428">
    <property type="entry name" value="LivM-like"/>
</dbReference>
<evidence type="ECO:0000256" key="5">
    <source>
        <dbReference type="ARBA" id="ARBA00023136"/>
    </source>
</evidence>
<feature type="transmembrane region" description="Helical" evidence="6">
    <location>
        <begin position="225"/>
        <end position="244"/>
    </location>
</feature>
<evidence type="ECO:0000256" key="3">
    <source>
        <dbReference type="ARBA" id="ARBA00022692"/>
    </source>
</evidence>
<dbReference type="Proteomes" id="UP001180845">
    <property type="component" value="Unassembled WGS sequence"/>
</dbReference>
<dbReference type="CDD" id="cd06581">
    <property type="entry name" value="TM_PBP1_LivM_like"/>
    <property type="match status" value="1"/>
</dbReference>
<feature type="transmembrane region" description="Helical" evidence="6">
    <location>
        <begin position="125"/>
        <end position="143"/>
    </location>
</feature>
<comment type="caution">
    <text evidence="7">The sequence shown here is derived from an EMBL/GenBank/DDBJ whole genome shotgun (WGS) entry which is preliminary data.</text>
</comment>
<dbReference type="GO" id="GO:0015658">
    <property type="term" value="F:branched-chain amino acid transmembrane transporter activity"/>
    <property type="evidence" value="ECO:0007669"/>
    <property type="project" value="InterPro"/>
</dbReference>
<dbReference type="InterPro" id="IPR001851">
    <property type="entry name" value="ABC_transp_permease"/>
</dbReference>